<feature type="compositionally biased region" description="Gly residues" evidence="5">
    <location>
        <begin position="384"/>
        <end position="401"/>
    </location>
</feature>
<evidence type="ECO:0008006" key="10">
    <source>
        <dbReference type="Google" id="ProtNLM"/>
    </source>
</evidence>
<dbReference type="PROSITE" id="PS50961">
    <property type="entry name" value="HTH_LA"/>
    <property type="match status" value="1"/>
</dbReference>
<reference evidence="8" key="1">
    <citation type="journal article" date="2023" name="Genome Biol. Evol.">
        <title>First Whole Genome Sequence and Flow Cytometry Genome Size Data for the Lichen-Forming Fungus Ramalina farinacea (Ascomycota).</title>
        <authorList>
            <person name="Llewellyn T."/>
            <person name="Mian S."/>
            <person name="Hill R."/>
            <person name="Leitch I.J."/>
            <person name="Gaya E."/>
        </authorList>
    </citation>
    <scope>NUCLEOTIDE SEQUENCE</scope>
    <source>
        <strain evidence="8">LIQ254RAFAR</strain>
    </source>
</reference>
<evidence type="ECO:0000313" key="8">
    <source>
        <dbReference type="EMBL" id="MDI1485357.1"/>
    </source>
</evidence>
<dbReference type="GO" id="GO:0003729">
    <property type="term" value="F:mRNA binding"/>
    <property type="evidence" value="ECO:0007669"/>
    <property type="project" value="TreeGrafter"/>
</dbReference>
<dbReference type="InterPro" id="IPR036390">
    <property type="entry name" value="WH_DNA-bd_sf"/>
</dbReference>
<dbReference type="SUPFAM" id="SSF46785">
    <property type="entry name" value="Winged helix' DNA-binding domain"/>
    <property type="match status" value="1"/>
</dbReference>
<keyword evidence="2 4" id="KW-0694">RNA-binding</keyword>
<dbReference type="PROSITE" id="PS50102">
    <property type="entry name" value="RRM"/>
    <property type="match status" value="1"/>
</dbReference>
<dbReference type="SMART" id="SM00715">
    <property type="entry name" value="LA"/>
    <property type="match status" value="1"/>
</dbReference>
<dbReference type="EMBL" id="JAPUFD010000001">
    <property type="protein sequence ID" value="MDI1485357.1"/>
    <property type="molecule type" value="Genomic_DNA"/>
</dbReference>
<evidence type="ECO:0000259" key="7">
    <source>
        <dbReference type="PROSITE" id="PS50961"/>
    </source>
</evidence>
<feature type="compositionally biased region" description="Basic and acidic residues" evidence="5">
    <location>
        <begin position="431"/>
        <end position="444"/>
    </location>
</feature>
<accession>A0AA43TV53</accession>
<gene>
    <name evidence="8" type="ORF">OHK93_000494</name>
</gene>
<feature type="compositionally biased region" description="Basic and acidic residues" evidence="5">
    <location>
        <begin position="479"/>
        <end position="491"/>
    </location>
</feature>
<dbReference type="InterPro" id="IPR035979">
    <property type="entry name" value="RBD_domain_sf"/>
</dbReference>
<dbReference type="InterPro" id="IPR002344">
    <property type="entry name" value="Lupus_La"/>
</dbReference>
<dbReference type="InterPro" id="IPR036388">
    <property type="entry name" value="WH-like_DNA-bd_sf"/>
</dbReference>
<dbReference type="Pfam" id="PF00076">
    <property type="entry name" value="RRM_1"/>
    <property type="match status" value="1"/>
</dbReference>
<dbReference type="InterPro" id="IPR000504">
    <property type="entry name" value="RRM_dom"/>
</dbReference>
<dbReference type="Pfam" id="PF05383">
    <property type="entry name" value="La"/>
    <property type="match status" value="1"/>
</dbReference>
<dbReference type="InterPro" id="IPR012677">
    <property type="entry name" value="Nucleotide-bd_a/b_plait_sf"/>
</dbReference>
<dbReference type="PANTHER" id="PTHR22792">
    <property type="entry name" value="LUPUS LA PROTEIN-RELATED"/>
    <property type="match status" value="1"/>
</dbReference>
<dbReference type="GO" id="GO:0006396">
    <property type="term" value="P:RNA processing"/>
    <property type="evidence" value="ECO:0007669"/>
    <property type="project" value="InterPro"/>
</dbReference>
<feature type="region of interest" description="Disordered" evidence="5">
    <location>
        <begin position="315"/>
        <end position="491"/>
    </location>
</feature>
<evidence type="ECO:0000256" key="3">
    <source>
        <dbReference type="ARBA" id="ARBA00023242"/>
    </source>
</evidence>
<dbReference type="Proteomes" id="UP001161017">
    <property type="component" value="Unassembled WGS sequence"/>
</dbReference>
<feature type="domain" description="RRM" evidence="6">
    <location>
        <begin position="230"/>
        <end position="309"/>
    </location>
</feature>
<feature type="compositionally biased region" description="Polar residues" evidence="5">
    <location>
        <begin position="76"/>
        <end position="90"/>
    </location>
</feature>
<dbReference type="AlphaFoldDB" id="A0AA43TV53"/>
<evidence type="ECO:0000256" key="1">
    <source>
        <dbReference type="ARBA" id="ARBA00004123"/>
    </source>
</evidence>
<evidence type="ECO:0000313" key="9">
    <source>
        <dbReference type="Proteomes" id="UP001161017"/>
    </source>
</evidence>
<sequence length="491" mass="55083">MAEVEAQAVLNGDSNSKQEESKQPDKAADELPVQDEKLVEPSTSDTIKETATDKVSQKIEKPTAQVPQKIEKPMSAHQQANGQRRSNGANQGKRYNERPQRGGKRFDKNFEPRRNNKFEPNLPDSDDPAAIRKQVEFYFSESNLLTDKFLFEKIEGHKNVPVPIDTIHSFKRMRHFKPREAIVAALKESKTLDIVNDDNDIQRKEPLEEGLVGKPMEEVLQVHETQSMAQSIYAKGFGEEEASTQFDVEAFFATYGSTNSVRLRRDIEGTFKGSVFVEFENEDTANNFLAVDPPPMYKGNSLQIKSKKQYCDEKVEDIKAGRVRPTSPGMRNNRDHRSNHERGGSGDKDERDWKGRRNDDAKEGFPELRHGDRNDRRGNRGRGGRGFGRGGGGGRGRGRGGSRGDDRKERDRHSPGKEKDPTEETAAPAAKAEDVAKEPSKQDAETATEPTPAEVPVAQSDPEATSKKRAREDDDEVEGERQVKKPDTKED</sequence>
<feature type="domain" description="HTH La-type RNA-binding" evidence="7">
    <location>
        <begin position="121"/>
        <end position="211"/>
    </location>
</feature>
<dbReference type="PRINTS" id="PR00302">
    <property type="entry name" value="LUPUSLA"/>
</dbReference>
<proteinExistence type="predicted"/>
<dbReference type="GO" id="GO:1990904">
    <property type="term" value="C:ribonucleoprotein complex"/>
    <property type="evidence" value="ECO:0007669"/>
    <property type="project" value="InterPro"/>
</dbReference>
<protein>
    <recommendedName>
        <fullName evidence="10">Lupus La protein</fullName>
    </recommendedName>
</protein>
<evidence type="ECO:0000256" key="5">
    <source>
        <dbReference type="SAM" id="MobiDB-lite"/>
    </source>
</evidence>
<dbReference type="Gene3D" id="3.30.70.330">
    <property type="match status" value="1"/>
</dbReference>
<feature type="compositionally biased region" description="Basic and acidic residues" evidence="5">
    <location>
        <begin position="16"/>
        <end position="39"/>
    </location>
</feature>
<dbReference type="SMART" id="SM00360">
    <property type="entry name" value="RRM"/>
    <property type="match status" value="1"/>
</dbReference>
<feature type="compositionally biased region" description="Basic and acidic residues" evidence="5">
    <location>
        <begin position="94"/>
        <end position="117"/>
    </location>
</feature>
<feature type="compositionally biased region" description="Basic and acidic residues" evidence="5">
    <location>
        <begin position="332"/>
        <end position="378"/>
    </location>
</feature>
<keyword evidence="3" id="KW-0539">Nucleus</keyword>
<name>A0AA43TV53_9LECA</name>
<dbReference type="InterPro" id="IPR045180">
    <property type="entry name" value="La_dom_prot"/>
</dbReference>
<evidence type="ECO:0000256" key="2">
    <source>
        <dbReference type="ARBA" id="ARBA00022884"/>
    </source>
</evidence>
<feature type="compositionally biased region" description="Basic and acidic residues" evidence="5">
    <location>
        <begin position="46"/>
        <end position="61"/>
    </location>
</feature>
<feature type="region of interest" description="Disordered" evidence="5">
    <location>
        <begin position="1"/>
        <end position="127"/>
    </location>
</feature>
<organism evidence="8 9">
    <name type="scientific">Ramalina farinacea</name>
    <dbReference type="NCBI Taxonomy" id="258253"/>
    <lineage>
        <taxon>Eukaryota</taxon>
        <taxon>Fungi</taxon>
        <taxon>Dikarya</taxon>
        <taxon>Ascomycota</taxon>
        <taxon>Pezizomycotina</taxon>
        <taxon>Lecanoromycetes</taxon>
        <taxon>OSLEUM clade</taxon>
        <taxon>Lecanoromycetidae</taxon>
        <taxon>Lecanorales</taxon>
        <taxon>Lecanorineae</taxon>
        <taxon>Ramalinaceae</taxon>
        <taxon>Ramalina</taxon>
    </lineage>
</organism>
<dbReference type="CDD" id="cd12291">
    <property type="entry name" value="RRM1_La"/>
    <property type="match status" value="1"/>
</dbReference>
<comment type="subcellular location">
    <subcellularLocation>
        <location evidence="1">Nucleus</location>
    </subcellularLocation>
</comment>
<evidence type="ECO:0000256" key="4">
    <source>
        <dbReference type="PROSITE-ProRule" id="PRU00332"/>
    </source>
</evidence>
<comment type="caution">
    <text evidence="8">The sequence shown here is derived from an EMBL/GenBank/DDBJ whole genome shotgun (WGS) entry which is preliminary data.</text>
</comment>
<feature type="compositionally biased region" description="Basic and acidic residues" evidence="5">
    <location>
        <begin position="402"/>
        <end position="422"/>
    </location>
</feature>
<dbReference type="InterPro" id="IPR006630">
    <property type="entry name" value="La_HTH"/>
</dbReference>
<evidence type="ECO:0000259" key="6">
    <source>
        <dbReference type="PROSITE" id="PS50102"/>
    </source>
</evidence>
<dbReference type="SUPFAM" id="SSF54928">
    <property type="entry name" value="RNA-binding domain, RBD"/>
    <property type="match status" value="1"/>
</dbReference>
<dbReference type="GO" id="GO:0005634">
    <property type="term" value="C:nucleus"/>
    <property type="evidence" value="ECO:0007669"/>
    <property type="project" value="UniProtKB-SubCell"/>
</dbReference>
<dbReference type="PANTHER" id="PTHR22792:SF140">
    <property type="entry name" value="ACHILLES, ISOFORM A"/>
    <property type="match status" value="1"/>
</dbReference>
<dbReference type="Gene3D" id="1.10.10.10">
    <property type="entry name" value="Winged helix-like DNA-binding domain superfamily/Winged helix DNA-binding domain"/>
    <property type="match status" value="1"/>
</dbReference>
<keyword evidence="9" id="KW-1185">Reference proteome</keyword>